<dbReference type="AlphaFoldDB" id="A0A8N5ERL9"/>
<name>A0A8N5ERL9_GEOFO</name>
<dbReference type="RefSeq" id="XP_030913756.1">
    <property type="nucleotide sequence ID" value="XM_031057896.1"/>
</dbReference>
<dbReference type="InterPro" id="IPR051326">
    <property type="entry name" value="Kynurenine-oxoglutarate_AT"/>
</dbReference>
<dbReference type="InterPro" id="IPR004839">
    <property type="entry name" value="Aminotransferase_I/II_large"/>
</dbReference>
<comment type="function">
    <text evidence="22">Catalyzes the irreversible transamination of the L-tryptophan metabolite L-kynurenine to form kynurenic acid (KA), an intermediate in the tryptophan catabolic pathway which is also a broad spectrum antagonist of the three ionotropic excitatory amino acid receptors among others. May catalyze the beta-elimination of S-conjugates and Se-conjugates of L-(seleno)cysteine, resulting in the cleavage of the C-S or C-Se bond. Has transaminase activity towards L-kynurenine, tryptophan, phenylalanine, serine, cysteine, methionine, histidine, glutamine and asparagine with glyoxylate as an amino group acceptor (in vitro). Has lower activity with 2-oxoglutarate as amino group acceptor (in vitro).</text>
</comment>
<sequence>MFLASRNFCCRGIKLRTDLLSRSIKHSTSATMPFRHKNTRRIEGLDSNVWVEFTKVAADPSIVNLGQGLPDISPPSYVKEELAKVAAVDRLNQYTRGFGHPSLVKALSQVYEKVCGRKIDPLTDILVTVGAYGSLFSTIQALIEEGDEVIIIEPFYDCYEPMVKMAGAKPVFIPLRCVSEQDRLDRLSHMVMKVFEGEKFSCFNTTLISKNALNTVINVFSFTFPISQVFTLEELQVIADLCIKHDALCISDEVYEWLVYKGNKHIKIATLPGMWERTVTIGSAGKTYSVTGWKLGWSIGPEHLIKHLQVVHQNTLYTCPTPLQEALAQAFWMDYKRMDDPDCYFYSLSRELESKRDRMAQLLKGAGLKPVIPDGGYFMIVDVSTLNVDLSDVDEKQPYDYKFVKWMIASKKLSAIPLSAFCALETKKQFEKYIRFCFIKKDSTLDAAEVILKNWNKQAD</sequence>
<evidence type="ECO:0000256" key="19">
    <source>
        <dbReference type="ARBA" id="ARBA00047677"/>
    </source>
</evidence>
<dbReference type="GO" id="GO:0047315">
    <property type="term" value="F:kynurenine-glyoxylate transaminase activity"/>
    <property type="evidence" value="ECO:0007669"/>
    <property type="project" value="UniProtKB-EC"/>
</dbReference>
<evidence type="ECO:0000256" key="5">
    <source>
        <dbReference type="ARBA" id="ARBA00012751"/>
    </source>
</evidence>
<dbReference type="Gene3D" id="3.40.640.10">
    <property type="entry name" value="Type I PLP-dependent aspartate aminotransferase-like (Major domain)"/>
    <property type="match status" value="1"/>
</dbReference>
<dbReference type="SUPFAM" id="SSF53383">
    <property type="entry name" value="PLP-dependent transferases"/>
    <property type="match status" value="1"/>
</dbReference>
<dbReference type="GO" id="GO:0047804">
    <property type="term" value="F:cysteine-S-conjugate beta-lyase activity"/>
    <property type="evidence" value="ECO:0007669"/>
    <property type="project" value="UniProtKB-EC"/>
</dbReference>
<dbReference type="PANTHER" id="PTHR43807:SF6">
    <property type="entry name" value="KYNURENINE--OXOGLUTARATE TRANSAMINASE 3"/>
    <property type="match status" value="1"/>
</dbReference>
<organism evidence="24 25">
    <name type="scientific">Geospiza fortis</name>
    <name type="common">Medium ground-finch</name>
    <dbReference type="NCBI Taxonomy" id="48883"/>
    <lineage>
        <taxon>Eukaryota</taxon>
        <taxon>Metazoa</taxon>
        <taxon>Chordata</taxon>
        <taxon>Craniata</taxon>
        <taxon>Vertebrata</taxon>
        <taxon>Euteleostomi</taxon>
        <taxon>Archelosauria</taxon>
        <taxon>Archosauria</taxon>
        <taxon>Dinosauria</taxon>
        <taxon>Saurischia</taxon>
        <taxon>Theropoda</taxon>
        <taxon>Coelurosauria</taxon>
        <taxon>Aves</taxon>
        <taxon>Neognathae</taxon>
        <taxon>Neoaves</taxon>
        <taxon>Telluraves</taxon>
        <taxon>Australaves</taxon>
        <taxon>Passeriformes</taxon>
        <taxon>Thraupidae</taxon>
        <taxon>Geospiza</taxon>
    </lineage>
</organism>
<evidence type="ECO:0000256" key="2">
    <source>
        <dbReference type="ARBA" id="ARBA00007441"/>
    </source>
</evidence>
<dbReference type="FunFam" id="3.90.1150.10:FF:000021">
    <property type="entry name" value="Kynurenine--oxoglutarate transaminase 3"/>
    <property type="match status" value="1"/>
</dbReference>
<keyword evidence="8" id="KW-0032">Aminotransferase</keyword>
<dbReference type="Gene3D" id="3.90.1150.10">
    <property type="entry name" value="Aspartate Aminotransferase, domain 1"/>
    <property type="match status" value="1"/>
</dbReference>
<dbReference type="GO" id="GO:0030170">
    <property type="term" value="F:pyridoxal phosphate binding"/>
    <property type="evidence" value="ECO:0007669"/>
    <property type="project" value="InterPro"/>
</dbReference>
<evidence type="ECO:0000256" key="7">
    <source>
        <dbReference type="ARBA" id="ARBA00019100"/>
    </source>
</evidence>
<evidence type="ECO:0000256" key="6">
    <source>
        <dbReference type="ARBA" id="ARBA00013010"/>
    </source>
</evidence>
<dbReference type="GeneID" id="102043066"/>
<comment type="catalytic activity">
    <reaction evidence="21">
        <text>an S-substituted L-cysteine + H2O = a thiol + pyruvate + NH4(+)</text>
        <dbReference type="Rhea" id="RHEA:18121"/>
        <dbReference type="ChEBI" id="CHEBI:15361"/>
        <dbReference type="ChEBI" id="CHEBI:15377"/>
        <dbReference type="ChEBI" id="CHEBI:28938"/>
        <dbReference type="ChEBI" id="CHEBI:29256"/>
        <dbReference type="ChEBI" id="CHEBI:58717"/>
        <dbReference type="EC" id="4.4.1.13"/>
    </reaction>
    <physiologicalReaction direction="left-to-right" evidence="21">
        <dbReference type="Rhea" id="RHEA:18122"/>
    </physiologicalReaction>
</comment>
<dbReference type="EC" id="2.6.1.63" evidence="6"/>
<evidence type="ECO:0000256" key="18">
    <source>
        <dbReference type="ARBA" id="ARBA00047478"/>
    </source>
</evidence>
<keyword evidence="11" id="KW-0456">Lyase</keyword>
<keyword evidence="10" id="KW-0663">Pyridoxal phosphate</keyword>
<dbReference type="EC" id="2.6.1.7" evidence="5"/>
<proteinExistence type="inferred from homology"/>
<evidence type="ECO:0000256" key="12">
    <source>
        <dbReference type="ARBA" id="ARBA00024016"/>
    </source>
</evidence>
<gene>
    <name evidence="25" type="primary">KYAT3</name>
</gene>
<keyword evidence="24" id="KW-1185">Reference proteome</keyword>
<dbReference type="GO" id="GO:0005739">
    <property type="term" value="C:mitochondrion"/>
    <property type="evidence" value="ECO:0007669"/>
    <property type="project" value="TreeGrafter"/>
</dbReference>
<dbReference type="Proteomes" id="UP000504602">
    <property type="component" value="Unplaced"/>
</dbReference>
<evidence type="ECO:0000256" key="9">
    <source>
        <dbReference type="ARBA" id="ARBA00022679"/>
    </source>
</evidence>
<evidence type="ECO:0000313" key="24">
    <source>
        <dbReference type="Proteomes" id="UP000504602"/>
    </source>
</evidence>
<reference evidence="25" key="1">
    <citation type="submission" date="2025-08" db="UniProtKB">
        <authorList>
            <consortium name="RefSeq"/>
        </authorList>
    </citation>
    <scope>IDENTIFICATION</scope>
</reference>
<dbReference type="CTD" id="56267"/>
<dbReference type="FunFam" id="3.40.640.10:FF:000024">
    <property type="entry name" value="Kynurenine--oxoglutarate transaminase 3"/>
    <property type="match status" value="1"/>
</dbReference>
<dbReference type="EC" id="4.4.1.13" evidence="4"/>
<evidence type="ECO:0000256" key="17">
    <source>
        <dbReference type="ARBA" id="ARBA00031600"/>
    </source>
</evidence>
<evidence type="ECO:0000256" key="10">
    <source>
        <dbReference type="ARBA" id="ARBA00022898"/>
    </source>
</evidence>
<evidence type="ECO:0000256" key="13">
    <source>
        <dbReference type="ARBA" id="ARBA00029778"/>
    </source>
</evidence>
<dbReference type="InterPro" id="IPR015422">
    <property type="entry name" value="PyrdxlP-dep_Trfase_small"/>
</dbReference>
<evidence type="ECO:0000256" key="14">
    <source>
        <dbReference type="ARBA" id="ARBA00030993"/>
    </source>
</evidence>
<evidence type="ECO:0000256" key="20">
    <source>
        <dbReference type="ARBA" id="ARBA00047888"/>
    </source>
</evidence>
<comment type="similarity">
    <text evidence="2">Belongs to the class-I pyridoxal-phosphate-dependent aminotransferase family.</text>
</comment>
<dbReference type="InterPro" id="IPR015421">
    <property type="entry name" value="PyrdxlP-dep_Trfase_major"/>
</dbReference>
<dbReference type="CDD" id="cd00609">
    <property type="entry name" value="AAT_like"/>
    <property type="match status" value="1"/>
</dbReference>
<accession>A0A8N5ERL9</accession>
<evidence type="ECO:0000256" key="3">
    <source>
        <dbReference type="ARBA" id="ARBA00011738"/>
    </source>
</evidence>
<comment type="pathway">
    <text evidence="12">Amino-acid degradation; L-kynurenine degradation; kynurenate from L-kynurenine: step 1/2.</text>
</comment>
<dbReference type="UniPathway" id="UPA00334">
    <property type="reaction ID" value="UER00726"/>
</dbReference>
<dbReference type="OrthoDB" id="2414662at2759"/>
<dbReference type="Pfam" id="PF00155">
    <property type="entry name" value="Aminotran_1_2"/>
    <property type="match status" value="1"/>
</dbReference>
<evidence type="ECO:0000256" key="11">
    <source>
        <dbReference type="ARBA" id="ARBA00023239"/>
    </source>
</evidence>
<dbReference type="PANTHER" id="PTHR43807">
    <property type="entry name" value="FI04487P"/>
    <property type="match status" value="1"/>
</dbReference>
<evidence type="ECO:0000313" key="25">
    <source>
        <dbReference type="RefSeq" id="XP_030913756.1"/>
    </source>
</evidence>
<comment type="catalytic activity">
    <reaction evidence="20">
        <text>3-hydroxy-L-kynurenine + glyoxylate = xanthurenate + glycine + H2O</text>
        <dbReference type="Rhea" id="RHEA:65900"/>
        <dbReference type="ChEBI" id="CHEBI:15377"/>
        <dbReference type="ChEBI" id="CHEBI:36655"/>
        <dbReference type="ChEBI" id="CHEBI:57305"/>
        <dbReference type="ChEBI" id="CHEBI:58125"/>
        <dbReference type="ChEBI" id="CHEBI:71201"/>
        <dbReference type="EC" id="2.6.1.63"/>
    </reaction>
    <physiologicalReaction direction="left-to-right" evidence="20">
        <dbReference type="Rhea" id="RHEA:65901"/>
    </physiologicalReaction>
</comment>
<evidence type="ECO:0000256" key="16">
    <source>
        <dbReference type="ARBA" id="ARBA00031371"/>
    </source>
</evidence>
<evidence type="ECO:0000256" key="15">
    <source>
        <dbReference type="ARBA" id="ARBA00031198"/>
    </source>
</evidence>
<dbReference type="GO" id="GO:0016212">
    <property type="term" value="F:kynurenine-oxoglutarate transaminase activity"/>
    <property type="evidence" value="ECO:0007669"/>
    <property type="project" value="UniProtKB-EC"/>
</dbReference>
<evidence type="ECO:0000256" key="1">
    <source>
        <dbReference type="ARBA" id="ARBA00001933"/>
    </source>
</evidence>
<dbReference type="InterPro" id="IPR015424">
    <property type="entry name" value="PyrdxlP-dep_Trfase"/>
</dbReference>
<keyword evidence="9" id="KW-0808">Transferase</keyword>
<dbReference type="GO" id="GO:0097053">
    <property type="term" value="P:L-kynurenine catabolic process"/>
    <property type="evidence" value="ECO:0007669"/>
    <property type="project" value="UniProtKB-UniPathway"/>
</dbReference>
<comment type="subunit">
    <text evidence="3">Homodimer.</text>
</comment>
<evidence type="ECO:0000256" key="8">
    <source>
        <dbReference type="ARBA" id="ARBA00022576"/>
    </source>
</evidence>
<evidence type="ECO:0000259" key="23">
    <source>
        <dbReference type="Pfam" id="PF00155"/>
    </source>
</evidence>
<evidence type="ECO:0000256" key="4">
    <source>
        <dbReference type="ARBA" id="ARBA00012224"/>
    </source>
</evidence>
<protein>
    <recommendedName>
        <fullName evidence="7">Kynurenine--oxoglutarate transaminase 3</fullName>
        <ecNumber evidence="6">2.6.1.63</ecNumber>
        <ecNumber evidence="5">2.6.1.7</ecNumber>
        <ecNumber evidence="4">4.4.1.13</ecNumber>
    </recommendedName>
    <alternativeName>
        <fullName evidence="17">Cysteine-S-conjugate beta-lyase 2</fullName>
    </alternativeName>
    <alternativeName>
        <fullName evidence="13">Kynurenine aminotransferase 3</fullName>
    </alternativeName>
    <alternativeName>
        <fullName evidence="14">Kynurenine aminotransferase III</fullName>
    </alternativeName>
    <alternativeName>
        <fullName evidence="15">Kynurenine--glyoxylate transaminase</fullName>
    </alternativeName>
    <alternativeName>
        <fullName evidence="16">Kynurenine--oxoglutarate transaminase III</fullName>
    </alternativeName>
</protein>
<evidence type="ECO:0000256" key="22">
    <source>
        <dbReference type="ARBA" id="ARBA00054518"/>
    </source>
</evidence>
<feature type="domain" description="Aminotransferase class I/classII large" evidence="23">
    <location>
        <begin position="62"/>
        <end position="445"/>
    </location>
</feature>
<comment type="catalytic activity">
    <reaction evidence="18">
        <text>L-kynurenine + 2-oxoglutarate = kynurenate + L-glutamate + H2O</text>
        <dbReference type="Rhea" id="RHEA:65560"/>
        <dbReference type="ChEBI" id="CHEBI:15377"/>
        <dbReference type="ChEBI" id="CHEBI:16810"/>
        <dbReference type="ChEBI" id="CHEBI:29985"/>
        <dbReference type="ChEBI" id="CHEBI:57959"/>
        <dbReference type="ChEBI" id="CHEBI:58454"/>
        <dbReference type="EC" id="2.6.1.7"/>
    </reaction>
    <physiologicalReaction direction="left-to-right" evidence="18">
        <dbReference type="Rhea" id="RHEA:65561"/>
    </physiologicalReaction>
</comment>
<evidence type="ECO:0000256" key="21">
    <source>
        <dbReference type="ARBA" id="ARBA00049325"/>
    </source>
</evidence>
<comment type="catalytic activity">
    <reaction evidence="19">
        <text>L-kynurenine + glyoxylate = kynurenate + glycine + H2O</text>
        <dbReference type="Rhea" id="RHEA:65896"/>
        <dbReference type="ChEBI" id="CHEBI:15377"/>
        <dbReference type="ChEBI" id="CHEBI:36655"/>
        <dbReference type="ChEBI" id="CHEBI:57305"/>
        <dbReference type="ChEBI" id="CHEBI:57959"/>
        <dbReference type="ChEBI" id="CHEBI:58454"/>
        <dbReference type="EC" id="2.6.1.63"/>
    </reaction>
    <physiologicalReaction direction="left-to-right" evidence="19">
        <dbReference type="Rhea" id="RHEA:65897"/>
    </physiologicalReaction>
</comment>
<comment type="cofactor">
    <cofactor evidence="1">
        <name>pyridoxal 5'-phosphate</name>
        <dbReference type="ChEBI" id="CHEBI:597326"/>
    </cofactor>
</comment>